<name>A0A2C9UVF0_MANES</name>
<dbReference type="EMBL" id="CM004398">
    <property type="protein sequence ID" value="OAY35633.1"/>
    <property type="molecule type" value="Genomic_DNA"/>
</dbReference>
<dbReference type="AlphaFoldDB" id="A0A2C9UVF0"/>
<protein>
    <submittedName>
        <fullName evidence="1">Uncharacterized protein</fullName>
    </submittedName>
</protein>
<organism evidence="1">
    <name type="scientific">Manihot esculenta</name>
    <name type="common">Cassava</name>
    <name type="synonym">Jatropha manihot</name>
    <dbReference type="NCBI Taxonomy" id="3983"/>
    <lineage>
        <taxon>Eukaryota</taxon>
        <taxon>Viridiplantae</taxon>
        <taxon>Streptophyta</taxon>
        <taxon>Embryophyta</taxon>
        <taxon>Tracheophyta</taxon>
        <taxon>Spermatophyta</taxon>
        <taxon>Magnoliopsida</taxon>
        <taxon>eudicotyledons</taxon>
        <taxon>Gunneridae</taxon>
        <taxon>Pentapetalae</taxon>
        <taxon>rosids</taxon>
        <taxon>fabids</taxon>
        <taxon>Malpighiales</taxon>
        <taxon>Euphorbiaceae</taxon>
        <taxon>Crotonoideae</taxon>
        <taxon>Manihoteae</taxon>
        <taxon>Manihot</taxon>
    </lineage>
</organism>
<reference evidence="1" key="1">
    <citation type="submission" date="2016-02" db="EMBL/GenBank/DDBJ databases">
        <title>WGS assembly of Manihot esculenta.</title>
        <authorList>
            <person name="Bredeson J.V."/>
            <person name="Prochnik S.E."/>
            <person name="Lyons J.B."/>
            <person name="Schmutz J."/>
            <person name="Grimwood J."/>
            <person name="Vrebalov J."/>
            <person name="Bart R.S."/>
            <person name="Amuge T."/>
            <person name="Ferguson M.E."/>
            <person name="Green R."/>
            <person name="Putnam N."/>
            <person name="Stites J."/>
            <person name="Rounsley S."/>
            <person name="Rokhsar D.S."/>
        </authorList>
    </citation>
    <scope>NUCLEOTIDE SEQUENCE [LARGE SCALE GENOMIC DNA]</scope>
    <source>
        <tissue evidence="1">Leaf</tissue>
    </source>
</reference>
<accession>A0A2C9UVF0</accession>
<evidence type="ECO:0000313" key="1">
    <source>
        <dbReference type="EMBL" id="OAY35633.1"/>
    </source>
</evidence>
<gene>
    <name evidence="1" type="ORF">MANES_12G117400</name>
</gene>
<sequence length="39" mass="4742">MYLFLCRKKISHCWDYQILDLYLSILAFLWSGVGKKFKL</sequence>
<proteinExistence type="predicted"/>